<dbReference type="Proteomes" id="UP000246740">
    <property type="component" value="Unassembled WGS sequence"/>
</dbReference>
<dbReference type="AlphaFoldDB" id="A0A317XJG6"/>
<reference evidence="1 2" key="1">
    <citation type="journal article" date="2018" name="Mol. Biol. Evol.">
        <title>Broad Genomic Sampling Reveals a Smut Pathogenic Ancestry of the Fungal Clade Ustilaginomycotina.</title>
        <authorList>
            <person name="Kijpornyongpan T."/>
            <person name="Mondo S.J."/>
            <person name="Barry K."/>
            <person name="Sandor L."/>
            <person name="Lee J."/>
            <person name="Lipzen A."/>
            <person name="Pangilinan J."/>
            <person name="LaButti K."/>
            <person name="Hainaut M."/>
            <person name="Henrissat B."/>
            <person name="Grigoriev I.V."/>
            <person name="Spatafora J.W."/>
            <person name="Aime M.C."/>
        </authorList>
    </citation>
    <scope>NUCLEOTIDE SEQUENCE [LARGE SCALE GENOMIC DNA]</scope>
    <source>
        <strain evidence="1 2">MCA 3645</strain>
    </source>
</reference>
<sequence>MQRIFQEDVSCGDRWTPRRYLGGNSLLRHDVPHRWAGFITIQRASTVPDCHGRRKWNVDRTATLPRCQGGHQPSNVGMGFTLATGNWQTRWCAPPVLDWTGKTASEGEVPNPIGRRNPRTSLAFAVQLPNLFPDFFAVWRLMICDSRRARNCQS</sequence>
<name>A0A317XJG6_9BASI</name>
<proteinExistence type="predicted"/>
<keyword evidence="2" id="KW-1185">Reference proteome</keyword>
<protein>
    <submittedName>
        <fullName evidence="1">Uncharacterized protein</fullName>
    </submittedName>
</protein>
<evidence type="ECO:0000313" key="1">
    <source>
        <dbReference type="EMBL" id="PWY98456.1"/>
    </source>
</evidence>
<gene>
    <name evidence="1" type="ORF">BCV70DRAFT_32318</name>
</gene>
<organism evidence="1 2">
    <name type="scientific">Testicularia cyperi</name>
    <dbReference type="NCBI Taxonomy" id="1882483"/>
    <lineage>
        <taxon>Eukaryota</taxon>
        <taxon>Fungi</taxon>
        <taxon>Dikarya</taxon>
        <taxon>Basidiomycota</taxon>
        <taxon>Ustilaginomycotina</taxon>
        <taxon>Ustilaginomycetes</taxon>
        <taxon>Ustilaginales</taxon>
        <taxon>Anthracoideaceae</taxon>
        <taxon>Testicularia</taxon>
    </lineage>
</organism>
<evidence type="ECO:0000313" key="2">
    <source>
        <dbReference type="Proteomes" id="UP000246740"/>
    </source>
</evidence>
<accession>A0A317XJG6</accession>
<dbReference type="InParanoid" id="A0A317XJG6"/>
<dbReference type="EMBL" id="KZ819198">
    <property type="protein sequence ID" value="PWY98456.1"/>
    <property type="molecule type" value="Genomic_DNA"/>
</dbReference>